<feature type="signal peptide" evidence="2">
    <location>
        <begin position="1"/>
        <end position="31"/>
    </location>
</feature>
<name>A0AAW9QEC9_9BURK</name>
<dbReference type="Pfam" id="PF03401">
    <property type="entry name" value="TctC"/>
    <property type="match status" value="1"/>
</dbReference>
<dbReference type="CDD" id="cd13578">
    <property type="entry name" value="PBP2_Bug27"/>
    <property type="match status" value="1"/>
</dbReference>
<evidence type="ECO:0000313" key="4">
    <source>
        <dbReference type="Proteomes" id="UP001336250"/>
    </source>
</evidence>
<gene>
    <name evidence="3" type="ORF">V4F39_26120</name>
</gene>
<organism evidence="3 4">
    <name type="scientific">Aquincola agrisoli</name>
    <dbReference type="NCBI Taxonomy" id="3119538"/>
    <lineage>
        <taxon>Bacteria</taxon>
        <taxon>Pseudomonadati</taxon>
        <taxon>Pseudomonadota</taxon>
        <taxon>Betaproteobacteria</taxon>
        <taxon>Burkholderiales</taxon>
        <taxon>Sphaerotilaceae</taxon>
        <taxon>Aquincola</taxon>
    </lineage>
</organism>
<feature type="chain" id="PRO_5043465892" evidence="2">
    <location>
        <begin position="32"/>
        <end position="332"/>
    </location>
</feature>
<dbReference type="PANTHER" id="PTHR42928">
    <property type="entry name" value="TRICARBOXYLATE-BINDING PROTEIN"/>
    <property type="match status" value="1"/>
</dbReference>
<accession>A0AAW9QEC9</accession>
<dbReference type="InterPro" id="IPR042100">
    <property type="entry name" value="Bug_dom1"/>
</dbReference>
<comment type="similarity">
    <text evidence="1">Belongs to the UPF0065 (bug) family.</text>
</comment>
<dbReference type="SUPFAM" id="SSF53850">
    <property type="entry name" value="Periplasmic binding protein-like II"/>
    <property type="match status" value="1"/>
</dbReference>
<evidence type="ECO:0000313" key="3">
    <source>
        <dbReference type="EMBL" id="MEF7617416.1"/>
    </source>
</evidence>
<sequence length="332" mass="34752">MNSLVRTPARRRVAAAVLGGLMALTCGLARAADYPDKTIRMVVPFPPGGATDNVSRLIAKSMSENLGQTIYIENRGGAGAMIGAEAVAKADPDGYTVLSSTAGVHIVNPAIYAKLPYDPVKSFVPVGQIISAPLVMVVRADSPFKTAQDLIAYAKKHPGKLTYGSAGNGTSLHQSGEMFKDAAGVDLLHVPYKGAGPAVNDFLGGQVDIMFSYVGSVLPQVKAGKTRMLAIGSPQRLPIIQDVPTVAEVTGHKGYDADTWTGLAVPAGTPPAIVQRLHQALAFALEKNREQLVASGYVVLGGSPDAMAQRIATELKTVTPLLARVMGPMDNK</sequence>
<comment type="caution">
    <text evidence="3">The sequence shown here is derived from an EMBL/GenBank/DDBJ whole genome shotgun (WGS) entry which is preliminary data.</text>
</comment>
<dbReference type="Gene3D" id="3.40.190.150">
    <property type="entry name" value="Bordetella uptake gene, domain 1"/>
    <property type="match status" value="1"/>
</dbReference>
<dbReference type="RefSeq" id="WP_332293178.1">
    <property type="nucleotide sequence ID" value="NZ_JAZIBG010000056.1"/>
</dbReference>
<dbReference type="EMBL" id="JAZIBG010000056">
    <property type="protein sequence ID" value="MEF7617416.1"/>
    <property type="molecule type" value="Genomic_DNA"/>
</dbReference>
<proteinExistence type="inferred from homology"/>
<evidence type="ECO:0000256" key="1">
    <source>
        <dbReference type="ARBA" id="ARBA00006987"/>
    </source>
</evidence>
<dbReference type="InterPro" id="IPR005064">
    <property type="entry name" value="BUG"/>
</dbReference>
<dbReference type="PANTHER" id="PTHR42928:SF5">
    <property type="entry name" value="BLR1237 PROTEIN"/>
    <property type="match status" value="1"/>
</dbReference>
<evidence type="ECO:0000256" key="2">
    <source>
        <dbReference type="SAM" id="SignalP"/>
    </source>
</evidence>
<keyword evidence="2" id="KW-0732">Signal</keyword>
<reference evidence="3 4" key="1">
    <citation type="submission" date="2024-02" db="EMBL/GenBank/DDBJ databases">
        <title>Genome sequence of Aquincola sp. MAHUQ-54.</title>
        <authorList>
            <person name="Huq M.A."/>
        </authorList>
    </citation>
    <scope>NUCLEOTIDE SEQUENCE [LARGE SCALE GENOMIC DNA]</scope>
    <source>
        <strain evidence="3 4">MAHUQ-54</strain>
    </source>
</reference>
<protein>
    <submittedName>
        <fullName evidence="3">Tripartite tricarboxylate transporter substrate binding protein</fullName>
    </submittedName>
</protein>
<keyword evidence="4" id="KW-1185">Reference proteome</keyword>
<dbReference type="PIRSF" id="PIRSF017082">
    <property type="entry name" value="YflP"/>
    <property type="match status" value="1"/>
</dbReference>
<dbReference type="Proteomes" id="UP001336250">
    <property type="component" value="Unassembled WGS sequence"/>
</dbReference>
<dbReference type="Gene3D" id="3.40.190.10">
    <property type="entry name" value="Periplasmic binding protein-like II"/>
    <property type="match status" value="1"/>
</dbReference>
<dbReference type="AlphaFoldDB" id="A0AAW9QEC9"/>